<dbReference type="GO" id="GO:0019433">
    <property type="term" value="P:triglyceride catabolic process"/>
    <property type="evidence" value="ECO:0007669"/>
    <property type="project" value="TreeGrafter"/>
</dbReference>
<keyword evidence="6" id="KW-1185">Reference proteome</keyword>
<reference evidence="5 6" key="1">
    <citation type="submission" date="2017-05" db="EMBL/GenBank/DDBJ databases">
        <title>Genome sequence for an aflatoxigenic pathogen of Argentinian peanut, Aspergillus arachidicola.</title>
        <authorList>
            <person name="Moore G."/>
            <person name="Beltz S.B."/>
            <person name="Mack B.M."/>
        </authorList>
    </citation>
    <scope>NUCLEOTIDE SEQUENCE [LARGE SCALE GENOMIC DNA]</scope>
    <source>
        <strain evidence="5 6">CBS 117610</strain>
    </source>
</reference>
<evidence type="ECO:0000313" key="5">
    <source>
        <dbReference type="EMBL" id="PIG69123.1"/>
    </source>
</evidence>
<dbReference type="PANTHER" id="PTHR44169">
    <property type="entry name" value="NADPH-DEPENDENT 1-ACYLDIHYDROXYACETONE PHOSPHATE REDUCTASE"/>
    <property type="match status" value="1"/>
</dbReference>
<proteinExistence type="inferred from homology"/>
<dbReference type="PRINTS" id="PR00080">
    <property type="entry name" value="SDRFAMILY"/>
</dbReference>
<evidence type="ECO:0000256" key="4">
    <source>
        <dbReference type="RuleBase" id="RU000363"/>
    </source>
</evidence>
<comment type="similarity">
    <text evidence="1 4">Belongs to the short-chain dehydrogenases/reductases (SDR) family.</text>
</comment>
<dbReference type="EMBL" id="NEXV01000747">
    <property type="protein sequence ID" value="PIG69123.1"/>
    <property type="molecule type" value="Genomic_DNA"/>
</dbReference>
<dbReference type="PROSITE" id="PS00061">
    <property type="entry name" value="ADH_SHORT"/>
    <property type="match status" value="1"/>
</dbReference>
<evidence type="ECO:0000313" key="6">
    <source>
        <dbReference type="Proteomes" id="UP000231358"/>
    </source>
</evidence>
<dbReference type="SUPFAM" id="SSF51735">
    <property type="entry name" value="NAD(P)-binding Rossmann-fold domains"/>
    <property type="match status" value="1"/>
</dbReference>
<protein>
    <recommendedName>
        <fullName evidence="7">Short-chain dehydrogenase/reductase</fullName>
    </recommendedName>
</protein>
<evidence type="ECO:0008006" key="7">
    <source>
        <dbReference type="Google" id="ProtNLM"/>
    </source>
</evidence>
<dbReference type="GO" id="GO:0000140">
    <property type="term" value="F:acylglycerone-phosphate reductase (NADP+) activity"/>
    <property type="evidence" value="ECO:0007669"/>
    <property type="project" value="TreeGrafter"/>
</dbReference>
<keyword evidence="3" id="KW-0560">Oxidoreductase</keyword>
<name>A0A2G7EL92_9EURO</name>
<dbReference type="GO" id="GO:0004806">
    <property type="term" value="F:triacylglycerol lipase activity"/>
    <property type="evidence" value="ECO:0007669"/>
    <property type="project" value="TreeGrafter"/>
</dbReference>
<dbReference type="GO" id="GO:0006654">
    <property type="term" value="P:phosphatidic acid biosynthetic process"/>
    <property type="evidence" value="ECO:0007669"/>
    <property type="project" value="TreeGrafter"/>
</dbReference>
<dbReference type="STRING" id="656916.A0A2G7EL92"/>
<dbReference type="GO" id="GO:0005783">
    <property type="term" value="C:endoplasmic reticulum"/>
    <property type="evidence" value="ECO:0007669"/>
    <property type="project" value="TreeGrafter"/>
</dbReference>
<dbReference type="GO" id="GO:0044550">
    <property type="term" value="P:secondary metabolite biosynthetic process"/>
    <property type="evidence" value="ECO:0007669"/>
    <property type="project" value="UniProtKB-ARBA"/>
</dbReference>
<sequence length="294" mass="32650">MTDRDRFALITGCSSGIGKELATAFASRGVTVLATARRTESLNDLTSKYSNIRALPLELRDPESITRLKDAVVKETGGRLDYLVNNAGTHYAGMAMDLEMDEVVALFQVNVFAVMRLCQIFLSLLRQSPRGHIMQIGSVTRNIPVVWQSAYNASKAALSQYSRTLRLEVKPLGIEVTEIVTGFVQSNILHHGLYAPEDSIYLPIKGTIEMIKYQGNANGMPADAYAASIVDKLMRRRAGPEIWEGGMARMLRLVVLLLPLRLLVSTDENDENPTQNVFLYRKFRLGSLKQSIGQ</sequence>
<dbReference type="GO" id="GO:0005811">
    <property type="term" value="C:lipid droplet"/>
    <property type="evidence" value="ECO:0007669"/>
    <property type="project" value="TreeGrafter"/>
</dbReference>
<evidence type="ECO:0000256" key="1">
    <source>
        <dbReference type="ARBA" id="ARBA00006484"/>
    </source>
</evidence>
<dbReference type="InterPro" id="IPR002347">
    <property type="entry name" value="SDR_fam"/>
</dbReference>
<dbReference type="PANTHER" id="PTHR44169:SF15">
    <property type="entry name" value="CHAIN DEHYDROGENASE_REDUCTASE (AYR1), PUTATIVE (AFU_ORTHOLOGUE AFUA_4G04530)-RELATED"/>
    <property type="match status" value="1"/>
</dbReference>
<evidence type="ECO:0000256" key="3">
    <source>
        <dbReference type="ARBA" id="ARBA00023002"/>
    </source>
</evidence>
<keyword evidence="2" id="KW-0521">NADP</keyword>
<gene>
    <name evidence="5" type="ORF">AARAC_011695</name>
</gene>
<organism evidence="5 6">
    <name type="scientific">Aspergillus arachidicola</name>
    <dbReference type="NCBI Taxonomy" id="656916"/>
    <lineage>
        <taxon>Eukaryota</taxon>
        <taxon>Fungi</taxon>
        <taxon>Dikarya</taxon>
        <taxon>Ascomycota</taxon>
        <taxon>Pezizomycotina</taxon>
        <taxon>Eurotiomycetes</taxon>
        <taxon>Eurotiomycetidae</taxon>
        <taxon>Eurotiales</taxon>
        <taxon>Aspergillaceae</taxon>
        <taxon>Aspergillus</taxon>
        <taxon>Aspergillus subgen. Circumdati</taxon>
    </lineage>
</organism>
<comment type="caution">
    <text evidence="5">The sequence shown here is derived from an EMBL/GenBank/DDBJ whole genome shotgun (WGS) entry which is preliminary data.</text>
</comment>
<dbReference type="InterPro" id="IPR036291">
    <property type="entry name" value="NAD(P)-bd_dom_sf"/>
</dbReference>
<dbReference type="Proteomes" id="UP000231358">
    <property type="component" value="Unassembled WGS sequence"/>
</dbReference>
<dbReference type="CDD" id="cd05374">
    <property type="entry name" value="17beta-HSD-like_SDR_c"/>
    <property type="match status" value="1"/>
</dbReference>
<dbReference type="PRINTS" id="PR00081">
    <property type="entry name" value="GDHRDH"/>
</dbReference>
<dbReference type="Pfam" id="PF00106">
    <property type="entry name" value="adh_short"/>
    <property type="match status" value="1"/>
</dbReference>
<dbReference type="AlphaFoldDB" id="A0A2G7EL92"/>
<dbReference type="InterPro" id="IPR020904">
    <property type="entry name" value="Sc_DH/Rdtase_CS"/>
</dbReference>
<evidence type="ECO:0000256" key="2">
    <source>
        <dbReference type="ARBA" id="ARBA00022857"/>
    </source>
</evidence>
<dbReference type="Gene3D" id="3.40.50.720">
    <property type="entry name" value="NAD(P)-binding Rossmann-like Domain"/>
    <property type="match status" value="1"/>
</dbReference>
<accession>A0A2G7EL92</accession>